<dbReference type="OMA" id="KEKMATC"/>
<evidence type="ECO:0000313" key="6">
    <source>
        <dbReference type="Ensembl" id="ENSPREP00000000186.1"/>
    </source>
</evidence>
<evidence type="ECO:0000259" key="5">
    <source>
        <dbReference type="Pfam" id="PF14075"/>
    </source>
</evidence>
<dbReference type="Pfam" id="PF14075">
    <property type="entry name" value="UBN_AB"/>
    <property type="match status" value="1"/>
</dbReference>
<dbReference type="STRING" id="8081.ENSPREP00000000186"/>
<dbReference type="AlphaFoldDB" id="A0A3P9MS66"/>
<name>A0A3P9MS66_POERE</name>
<feature type="region of interest" description="Disordered" evidence="3">
    <location>
        <begin position="703"/>
        <end position="723"/>
    </location>
</feature>
<comment type="similarity">
    <text evidence="1">Belongs to the ubinuclein family.</text>
</comment>
<dbReference type="GeneTree" id="ENSGT00940000158857"/>
<dbReference type="PANTHER" id="PTHR21669:SF12">
    <property type="entry name" value="UBINUCLEIN-1"/>
    <property type="match status" value="1"/>
</dbReference>
<feature type="domain" description="Ubinuclein middle" evidence="5">
    <location>
        <begin position="399"/>
        <end position="605"/>
    </location>
</feature>
<protein>
    <submittedName>
        <fullName evidence="6">Ubinuclein-1-like</fullName>
    </submittedName>
</protein>
<dbReference type="InterPro" id="IPR014840">
    <property type="entry name" value="HRD"/>
</dbReference>
<dbReference type="Proteomes" id="UP000242638">
    <property type="component" value="Unassembled WGS sequence"/>
</dbReference>
<feature type="domain" description="Hpc2-related" evidence="4">
    <location>
        <begin position="118"/>
        <end position="168"/>
    </location>
</feature>
<accession>A0A3P9MS66</accession>
<dbReference type="RefSeq" id="XP_008434452.1">
    <property type="nucleotide sequence ID" value="XM_008436230.2"/>
</dbReference>
<reference evidence="7" key="1">
    <citation type="submission" date="2013-11" db="EMBL/GenBank/DDBJ databases">
        <title>The genomic landscape of the Guanapo guppy.</title>
        <authorList>
            <person name="Kuenstner A."/>
            <person name="Dreyer C."/>
        </authorList>
    </citation>
    <scope>NUCLEOTIDE SEQUENCE</scope>
    <source>
        <strain evidence="7">Guanapo</strain>
    </source>
</reference>
<reference evidence="6" key="3">
    <citation type="submission" date="2025-09" db="UniProtKB">
        <authorList>
            <consortium name="Ensembl"/>
        </authorList>
    </citation>
    <scope>IDENTIFICATION</scope>
    <source>
        <strain evidence="6">Guanapo</strain>
    </source>
</reference>
<sequence>MAESRRVPLTTLSCGVGSFGSEARGSILQGSPVVPQDTGTGSGSGSGSAPPSVTETVRLVLTLFEPDKRIFPEFNYCELVENEQTDDVPLSRLEERQEHEEAAAVARKSEEKYGGKHKKKDRIEDLLDIGYGYDDEDSFIDNSEAYDEFVPSTLATKFGGFYVNSGMLHFRQATDTDDSTDEGIFQPTKKRKLDIEQNPKKRGKALGAMKTNTNLSTKSKLGVDEGKLKKKKKAKTLSVTSMLKKFQREKERERKKRGKARQTTTTTAAVTESATPASTFPADAAGGGNSTLTDPLLSLIGSTNDHALIQAASTVDFDIDLDSLLEASEESLSPKSLLQTAAESQLNIRSDDQIQQNAQSEGESQLLTTKTSLLLTPHSEQLQLQADPGPVVLTQSAPLPEGLPPELEDSIRSLVTAAKTSEGESKLKFFSPDINSILLNIELQCQEQSSQLRSKVYKHLSSFMPCSKDTLMKRVKKLLLTHEEETPGAEDQLQQLKEAIDRSMPEQVACFQESCQAYEQAKTSKETEEDRVVEKSARKAVPKKLFKWNQEIRDCLGLLLKEKMATCQKEGKEGQELEEYMKIVLDNEVKPLWPKGWMQSRVLMRESRKLSGLFALLLVNKAKSCQTEKRPDRCRSTQGTEALKVESGVSVSFSPPKADGPPETPGCSLLDILADQALACEQPLALSRDYLAAAVFKPWSVGTDDRSPPLPPPPPHSSPINFPESQVVLPKLLQVGDIKSFGVSQLRNGQ</sequence>
<dbReference type="GO" id="GO:0006325">
    <property type="term" value="P:chromatin organization"/>
    <property type="evidence" value="ECO:0007669"/>
    <property type="project" value="TreeGrafter"/>
</dbReference>
<evidence type="ECO:0000256" key="1">
    <source>
        <dbReference type="ARBA" id="ARBA00009911"/>
    </source>
</evidence>
<organism evidence="6 7">
    <name type="scientific">Poecilia reticulata</name>
    <name type="common">Guppy</name>
    <name type="synonym">Acanthophacelus reticulatus</name>
    <dbReference type="NCBI Taxonomy" id="8081"/>
    <lineage>
        <taxon>Eukaryota</taxon>
        <taxon>Metazoa</taxon>
        <taxon>Chordata</taxon>
        <taxon>Craniata</taxon>
        <taxon>Vertebrata</taxon>
        <taxon>Euteleostomi</taxon>
        <taxon>Actinopterygii</taxon>
        <taxon>Neopterygii</taxon>
        <taxon>Teleostei</taxon>
        <taxon>Neoteleostei</taxon>
        <taxon>Acanthomorphata</taxon>
        <taxon>Ovalentaria</taxon>
        <taxon>Atherinomorphae</taxon>
        <taxon>Cyprinodontiformes</taxon>
        <taxon>Poeciliidae</taxon>
        <taxon>Poeciliinae</taxon>
        <taxon>Poecilia</taxon>
    </lineage>
</organism>
<dbReference type="CTD" id="29855"/>
<dbReference type="GeneID" id="103480976"/>
<feature type="compositionally biased region" description="Pro residues" evidence="3">
    <location>
        <begin position="708"/>
        <end position="717"/>
    </location>
</feature>
<dbReference type="GO" id="GO:0005634">
    <property type="term" value="C:nucleus"/>
    <property type="evidence" value="ECO:0007669"/>
    <property type="project" value="TreeGrafter"/>
</dbReference>
<reference evidence="6" key="2">
    <citation type="submission" date="2025-08" db="UniProtKB">
        <authorList>
            <consortium name="Ensembl"/>
        </authorList>
    </citation>
    <scope>IDENTIFICATION</scope>
    <source>
        <strain evidence="6">Guanapo</strain>
    </source>
</reference>
<feature type="region of interest" description="Disordered" evidence="3">
    <location>
        <begin position="645"/>
        <end position="664"/>
    </location>
</feature>
<dbReference type="InterPro" id="IPR026947">
    <property type="entry name" value="UBN_middle_dom"/>
</dbReference>
<dbReference type="Ensembl" id="ENSPRET00000000210.1">
    <property type="protein sequence ID" value="ENSPREP00000000186.1"/>
    <property type="gene ID" value="ENSPREG00000000158.1"/>
</dbReference>
<feature type="region of interest" description="Disordered" evidence="3">
    <location>
        <begin position="241"/>
        <end position="286"/>
    </location>
</feature>
<dbReference type="PANTHER" id="PTHR21669">
    <property type="entry name" value="CAPZ-INTERACTING PROTEIN AND RELATED PROTEINS"/>
    <property type="match status" value="1"/>
</dbReference>
<feature type="region of interest" description="Disordered" evidence="3">
    <location>
        <begin position="16"/>
        <end position="52"/>
    </location>
</feature>
<dbReference type="OrthoDB" id="68076at2759"/>
<evidence type="ECO:0000256" key="3">
    <source>
        <dbReference type="SAM" id="MobiDB-lite"/>
    </source>
</evidence>
<dbReference type="Pfam" id="PF08729">
    <property type="entry name" value="HUN"/>
    <property type="match status" value="1"/>
</dbReference>
<feature type="compositionally biased region" description="Low complexity" evidence="3">
    <location>
        <begin position="261"/>
        <end position="279"/>
    </location>
</feature>
<keyword evidence="2" id="KW-0597">Phosphoprotein</keyword>
<evidence type="ECO:0000313" key="7">
    <source>
        <dbReference type="Proteomes" id="UP000242638"/>
    </source>
</evidence>
<dbReference type="KEGG" id="pret:103480976"/>
<evidence type="ECO:0000259" key="4">
    <source>
        <dbReference type="Pfam" id="PF08729"/>
    </source>
</evidence>
<evidence type="ECO:0000256" key="2">
    <source>
        <dbReference type="ARBA" id="ARBA00022553"/>
    </source>
</evidence>
<keyword evidence="7" id="KW-1185">Reference proteome</keyword>
<proteinExistence type="inferred from homology"/>